<sequence>MSSSQDYEPLLEVSVDSAWLAEAALYGNAGAIEISKRGGTTPSHELFIEIKEVIRRMVGNGRDWEYFPVNICIHPRPGNFVYSATELDTMLKAVKHFKKERLVKGFTVAALTATGDLDIRTMAKLREAIHPKQICFSGRALESVEERKLESSLSIRFLRRIPLSVNNSPFMLVLDGLDDIRGITHIRSKEIVSLAAPQSPYNDHALPLVSRTNIISEKYSCSPPWKITRSLSSDFLTANFLDNHPYIFFLLHHYSRNAGEDSGMSFLGHRLFLNACPTWKYLYDARGPEAAKHAAQQSILQIHSATFKAWDDYSRNRRSIYSGQTLQRLIDKYAYEQGLDIAFIAELYALDI</sequence>
<dbReference type="AlphaFoldDB" id="A0A409WK95"/>
<reference evidence="3 4" key="1">
    <citation type="journal article" date="2018" name="Evol. Lett.">
        <title>Horizontal gene cluster transfer increased hallucinogenic mushroom diversity.</title>
        <authorList>
            <person name="Reynolds H.T."/>
            <person name="Vijayakumar V."/>
            <person name="Gluck-Thaler E."/>
            <person name="Korotkin H.B."/>
            <person name="Matheny P.B."/>
            <person name="Slot J.C."/>
        </authorList>
    </citation>
    <scope>NUCLEOTIDE SEQUENCE [LARGE SCALE GENOMIC DNA]</scope>
    <source>
        <strain evidence="3 4">2631</strain>
    </source>
</reference>
<organism evidence="3 4">
    <name type="scientific">Psilocybe cyanescens</name>
    <dbReference type="NCBI Taxonomy" id="93625"/>
    <lineage>
        <taxon>Eukaryota</taxon>
        <taxon>Fungi</taxon>
        <taxon>Dikarya</taxon>
        <taxon>Basidiomycota</taxon>
        <taxon>Agaricomycotina</taxon>
        <taxon>Agaricomycetes</taxon>
        <taxon>Agaricomycetidae</taxon>
        <taxon>Agaricales</taxon>
        <taxon>Agaricineae</taxon>
        <taxon>Strophariaceae</taxon>
        <taxon>Psilocybe</taxon>
    </lineage>
</organism>
<dbReference type="InterPro" id="IPR036822">
    <property type="entry name" value="CutC-like_dom_sf"/>
</dbReference>
<evidence type="ECO:0000256" key="2">
    <source>
        <dbReference type="ARBA" id="ARBA00019014"/>
    </source>
</evidence>
<dbReference type="PANTHER" id="PTHR12598">
    <property type="entry name" value="COPPER HOMEOSTASIS PROTEIN CUTC"/>
    <property type="match status" value="1"/>
</dbReference>
<dbReference type="STRING" id="93625.A0A409WK95"/>
<dbReference type="Gene3D" id="3.20.20.380">
    <property type="entry name" value="Copper homeostasis (CutC) domain"/>
    <property type="match status" value="1"/>
</dbReference>
<dbReference type="InParanoid" id="A0A409WK95"/>
<evidence type="ECO:0000256" key="1">
    <source>
        <dbReference type="ARBA" id="ARBA00007768"/>
    </source>
</evidence>
<dbReference type="Pfam" id="PF03932">
    <property type="entry name" value="CutC"/>
    <property type="match status" value="1"/>
</dbReference>
<comment type="caution">
    <text evidence="3">The sequence shown here is derived from an EMBL/GenBank/DDBJ whole genome shotgun (WGS) entry which is preliminary data.</text>
</comment>
<dbReference type="OrthoDB" id="7392499at2759"/>
<protein>
    <recommendedName>
        <fullName evidence="2">Copper homeostasis protein cutC homolog</fullName>
    </recommendedName>
</protein>
<evidence type="ECO:0000313" key="3">
    <source>
        <dbReference type="EMBL" id="PPQ78946.1"/>
    </source>
</evidence>
<gene>
    <name evidence="3" type="ORF">CVT25_002397</name>
</gene>
<evidence type="ECO:0000313" key="4">
    <source>
        <dbReference type="Proteomes" id="UP000283269"/>
    </source>
</evidence>
<keyword evidence="4" id="KW-1185">Reference proteome</keyword>
<accession>A0A409WK95</accession>
<dbReference type="SUPFAM" id="SSF110395">
    <property type="entry name" value="CutC-like"/>
    <property type="match status" value="1"/>
</dbReference>
<dbReference type="EMBL" id="NHYD01003398">
    <property type="protein sequence ID" value="PPQ78946.1"/>
    <property type="molecule type" value="Genomic_DNA"/>
</dbReference>
<proteinExistence type="inferred from homology"/>
<dbReference type="GO" id="GO:0005507">
    <property type="term" value="F:copper ion binding"/>
    <property type="evidence" value="ECO:0007669"/>
    <property type="project" value="TreeGrafter"/>
</dbReference>
<dbReference type="InterPro" id="IPR005627">
    <property type="entry name" value="CutC-like"/>
</dbReference>
<comment type="similarity">
    <text evidence="1">Belongs to the CutC family.</text>
</comment>
<dbReference type="PANTHER" id="PTHR12598:SF0">
    <property type="entry name" value="COPPER HOMEOSTASIS PROTEIN CUTC HOMOLOG"/>
    <property type="match status" value="1"/>
</dbReference>
<name>A0A409WK95_PSICY</name>
<dbReference type="Proteomes" id="UP000283269">
    <property type="component" value="Unassembled WGS sequence"/>
</dbReference>